<evidence type="ECO:0000256" key="2">
    <source>
        <dbReference type="SAM" id="Phobius"/>
    </source>
</evidence>
<reference evidence="3" key="1">
    <citation type="submission" date="2019-11" db="UniProtKB">
        <authorList>
            <consortium name="WormBaseParasite"/>
        </authorList>
    </citation>
    <scope>IDENTIFICATION</scope>
</reference>
<keyword evidence="2" id="KW-1133">Transmembrane helix</keyword>
<keyword evidence="2" id="KW-0812">Transmembrane</keyword>
<organism evidence="3">
    <name type="scientific">Mesocestoides corti</name>
    <name type="common">Flatworm</name>
    <dbReference type="NCBI Taxonomy" id="53468"/>
    <lineage>
        <taxon>Eukaryota</taxon>
        <taxon>Metazoa</taxon>
        <taxon>Spiralia</taxon>
        <taxon>Lophotrochozoa</taxon>
        <taxon>Platyhelminthes</taxon>
        <taxon>Cestoda</taxon>
        <taxon>Eucestoda</taxon>
        <taxon>Cyclophyllidea</taxon>
        <taxon>Mesocestoididae</taxon>
        <taxon>Mesocestoides</taxon>
    </lineage>
</organism>
<feature type="transmembrane region" description="Helical" evidence="2">
    <location>
        <begin position="133"/>
        <end position="152"/>
    </location>
</feature>
<dbReference type="AlphaFoldDB" id="A0A5K3FXX7"/>
<name>A0A5K3FXX7_MESCO</name>
<evidence type="ECO:0000256" key="1">
    <source>
        <dbReference type="SAM" id="MobiDB-lite"/>
    </source>
</evidence>
<keyword evidence="2" id="KW-0472">Membrane</keyword>
<feature type="region of interest" description="Disordered" evidence="1">
    <location>
        <begin position="170"/>
        <end position="213"/>
    </location>
</feature>
<sequence length="246" mass="27391">MLRGAPRQPTDLQRSRSRAAFFRVLLPLQRFHFAPALPAPILRVAPANCSVAAGNVGLIIFSLPWNHQVYHYRFNPMESKSFVLQTTSSPPLIGENFTSPFVDIIIDPRCDNRQVSFSYSFPQWLFQVFRVHVFHCASLVAGHLLLSVHVLLVSRGVRVRWVRSASSSPAVVKRRRNSPTQSPPPPVAANGHAPPHRARPNNGRPPTERPCSPSGRRLAAEWAHLKYLVGTVGCHCLVALSLCLLH</sequence>
<proteinExistence type="predicted"/>
<dbReference type="WBParaSite" id="MCU_013028-RA">
    <property type="protein sequence ID" value="MCU_013028-RA"/>
    <property type="gene ID" value="MCU_013028"/>
</dbReference>
<evidence type="ECO:0000313" key="3">
    <source>
        <dbReference type="WBParaSite" id="MCU_013028-RA"/>
    </source>
</evidence>
<dbReference type="Pfam" id="PF24660">
    <property type="entry name" value="PGAP1_3rd"/>
    <property type="match status" value="1"/>
</dbReference>
<protein>
    <submittedName>
        <fullName evidence="3">Transmembrane protein</fullName>
    </submittedName>
</protein>
<accession>A0A5K3FXX7</accession>